<accession>A0A9K3KT67</accession>
<evidence type="ECO:0000313" key="1">
    <source>
        <dbReference type="EMBL" id="KAG7348780.1"/>
    </source>
</evidence>
<reference evidence="1" key="1">
    <citation type="journal article" date="2021" name="Sci. Rep.">
        <title>Diploid genomic architecture of Nitzschia inconspicua, an elite biomass production diatom.</title>
        <authorList>
            <person name="Oliver A."/>
            <person name="Podell S."/>
            <person name="Pinowska A."/>
            <person name="Traller J.C."/>
            <person name="Smith S.R."/>
            <person name="McClure R."/>
            <person name="Beliaev A."/>
            <person name="Bohutskyi P."/>
            <person name="Hill E.A."/>
            <person name="Rabines A."/>
            <person name="Zheng H."/>
            <person name="Allen L.Z."/>
            <person name="Kuo A."/>
            <person name="Grigoriev I.V."/>
            <person name="Allen A.E."/>
            <person name="Hazlebeck D."/>
            <person name="Allen E.E."/>
        </authorList>
    </citation>
    <scope>NUCLEOTIDE SEQUENCE</scope>
    <source>
        <strain evidence="1">Hildebrandi</strain>
    </source>
</reference>
<comment type="caution">
    <text evidence="1">The sequence shown here is derived from an EMBL/GenBank/DDBJ whole genome shotgun (WGS) entry which is preliminary data.</text>
</comment>
<keyword evidence="2" id="KW-1185">Reference proteome</keyword>
<protein>
    <submittedName>
        <fullName evidence="1">Uncharacterized protein</fullName>
    </submittedName>
</protein>
<evidence type="ECO:0000313" key="2">
    <source>
        <dbReference type="Proteomes" id="UP000693970"/>
    </source>
</evidence>
<dbReference type="Proteomes" id="UP000693970">
    <property type="component" value="Unassembled WGS sequence"/>
</dbReference>
<dbReference type="AlphaFoldDB" id="A0A9K3KT67"/>
<organism evidence="1 2">
    <name type="scientific">Nitzschia inconspicua</name>
    <dbReference type="NCBI Taxonomy" id="303405"/>
    <lineage>
        <taxon>Eukaryota</taxon>
        <taxon>Sar</taxon>
        <taxon>Stramenopiles</taxon>
        <taxon>Ochrophyta</taxon>
        <taxon>Bacillariophyta</taxon>
        <taxon>Bacillariophyceae</taxon>
        <taxon>Bacillariophycidae</taxon>
        <taxon>Bacillariales</taxon>
        <taxon>Bacillariaceae</taxon>
        <taxon>Nitzschia</taxon>
    </lineage>
</organism>
<name>A0A9K3KT67_9STRA</name>
<gene>
    <name evidence="1" type="ORF">IV203_011377</name>
</gene>
<sequence>MIFLFTPPKAPPALALAYNDITCGEMVFAQLDMSPGKCRHGGLGHVIDFEGTGSTRTVTVQYDRSSLMGATTESSIPYSDISRAPNGAWQITSSARKRSPSTAFAF</sequence>
<proteinExistence type="predicted"/>
<dbReference type="EMBL" id="JAGRRH010000019">
    <property type="protein sequence ID" value="KAG7348780.1"/>
    <property type="molecule type" value="Genomic_DNA"/>
</dbReference>
<reference evidence="1" key="2">
    <citation type="submission" date="2021-04" db="EMBL/GenBank/DDBJ databases">
        <authorList>
            <person name="Podell S."/>
        </authorList>
    </citation>
    <scope>NUCLEOTIDE SEQUENCE</scope>
    <source>
        <strain evidence="1">Hildebrandi</strain>
    </source>
</reference>